<reference evidence="1" key="1">
    <citation type="submission" date="2014-11" db="EMBL/GenBank/DDBJ databases">
        <authorList>
            <person name="Amaro Gonzalez C."/>
        </authorList>
    </citation>
    <scope>NUCLEOTIDE SEQUENCE</scope>
</reference>
<name>A0A0E9WCB9_ANGAN</name>
<dbReference type="EMBL" id="GBXM01020538">
    <property type="protein sequence ID" value="JAH88039.1"/>
    <property type="molecule type" value="Transcribed_RNA"/>
</dbReference>
<accession>A0A0E9WCB9</accession>
<dbReference type="AlphaFoldDB" id="A0A0E9WCB9"/>
<proteinExistence type="predicted"/>
<reference evidence="1" key="2">
    <citation type="journal article" date="2015" name="Fish Shellfish Immunol.">
        <title>Early steps in the European eel (Anguilla anguilla)-Vibrio vulnificus interaction in the gills: Role of the RtxA13 toxin.</title>
        <authorList>
            <person name="Callol A."/>
            <person name="Pajuelo D."/>
            <person name="Ebbesson L."/>
            <person name="Teles M."/>
            <person name="MacKenzie S."/>
            <person name="Amaro C."/>
        </authorList>
    </citation>
    <scope>NUCLEOTIDE SEQUENCE</scope>
</reference>
<organism evidence="1">
    <name type="scientific">Anguilla anguilla</name>
    <name type="common">European freshwater eel</name>
    <name type="synonym">Muraena anguilla</name>
    <dbReference type="NCBI Taxonomy" id="7936"/>
    <lineage>
        <taxon>Eukaryota</taxon>
        <taxon>Metazoa</taxon>
        <taxon>Chordata</taxon>
        <taxon>Craniata</taxon>
        <taxon>Vertebrata</taxon>
        <taxon>Euteleostomi</taxon>
        <taxon>Actinopterygii</taxon>
        <taxon>Neopterygii</taxon>
        <taxon>Teleostei</taxon>
        <taxon>Anguilliformes</taxon>
        <taxon>Anguillidae</taxon>
        <taxon>Anguilla</taxon>
    </lineage>
</organism>
<evidence type="ECO:0000313" key="1">
    <source>
        <dbReference type="EMBL" id="JAH88039.1"/>
    </source>
</evidence>
<sequence length="36" mass="4085">MKWCKSLVPKYHLVNENDNGNLTAALCVVNKPKDLK</sequence>
<protein>
    <submittedName>
        <fullName evidence="1">Uncharacterized protein</fullName>
    </submittedName>
</protein>